<dbReference type="SUPFAM" id="SSF54403">
    <property type="entry name" value="Cystatin/monellin"/>
    <property type="match status" value="1"/>
</dbReference>
<evidence type="ECO:0000256" key="1">
    <source>
        <dbReference type="SAM" id="SignalP"/>
    </source>
</evidence>
<dbReference type="Gene3D" id="3.10.450.10">
    <property type="match status" value="1"/>
</dbReference>
<dbReference type="AlphaFoldDB" id="G3MS51"/>
<feature type="signal peptide" evidence="1">
    <location>
        <begin position="1"/>
        <end position="19"/>
    </location>
</feature>
<evidence type="ECO:0000313" key="2">
    <source>
        <dbReference type="EMBL" id="AEO36319.1"/>
    </source>
</evidence>
<accession>G3MS51</accession>
<feature type="chain" id="PRO_5003447408" description="Cystatin domain-containing protein" evidence="1">
    <location>
        <begin position="20"/>
        <end position="142"/>
    </location>
</feature>
<evidence type="ECO:0008006" key="3">
    <source>
        <dbReference type="Google" id="ProtNLM"/>
    </source>
</evidence>
<dbReference type="EMBL" id="JO844702">
    <property type="protein sequence ID" value="AEO36319.1"/>
    <property type="molecule type" value="mRNA"/>
</dbReference>
<proteinExistence type="evidence at transcript level"/>
<name>G3MS51_AMBMU</name>
<reference evidence="2" key="1">
    <citation type="journal article" date="2011" name="PLoS ONE">
        <title>A deep insight into the sialotranscriptome of the gulf coast tick, Amblyomma maculatum.</title>
        <authorList>
            <person name="Karim S."/>
            <person name="Singh P."/>
            <person name="Ribeiro J.M."/>
        </authorList>
    </citation>
    <scope>NUCLEOTIDE SEQUENCE</scope>
    <source>
        <tissue evidence="2">Salivary gland</tissue>
    </source>
</reference>
<sequence>MGIYLRIALLLFSATIVQGRAPPVLGGWMHHENPSRSLKFFKLAFQALAATVHPPYLHGTNMKIVKASTQIVNGVNYRLVVEKAEVSCGFLQPEWPTTRYPYNPYSNLYCWTGKVLQVCTIELHENIRTKKVTIQRFDCEAP</sequence>
<protein>
    <recommendedName>
        <fullName evidence="3">Cystatin domain-containing protein</fullName>
    </recommendedName>
</protein>
<organism evidence="2">
    <name type="scientific">Amblyomma maculatum</name>
    <name type="common">Gulf Coast tick</name>
    <dbReference type="NCBI Taxonomy" id="34609"/>
    <lineage>
        <taxon>Eukaryota</taxon>
        <taxon>Metazoa</taxon>
        <taxon>Ecdysozoa</taxon>
        <taxon>Arthropoda</taxon>
        <taxon>Chelicerata</taxon>
        <taxon>Arachnida</taxon>
        <taxon>Acari</taxon>
        <taxon>Parasitiformes</taxon>
        <taxon>Ixodida</taxon>
        <taxon>Ixodoidea</taxon>
        <taxon>Ixodidae</taxon>
        <taxon>Amblyomminae</taxon>
        <taxon>Amblyomma</taxon>
    </lineage>
</organism>
<keyword evidence="1" id="KW-0732">Signal</keyword>
<dbReference type="InterPro" id="IPR046350">
    <property type="entry name" value="Cystatin_sf"/>
</dbReference>